<dbReference type="RefSeq" id="WP_093960077.1">
    <property type="nucleotide sequence ID" value="NZ_NEWD01000007.1"/>
</dbReference>
<dbReference type="EMBL" id="NEWD01000007">
    <property type="protein sequence ID" value="OXN00959.1"/>
    <property type="molecule type" value="Genomic_DNA"/>
</dbReference>
<dbReference type="Pfam" id="PF11305">
    <property type="entry name" value="DUF3107"/>
    <property type="match status" value="1"/>
</dbReference>
<keyword evidence="1" id="KW-0547">Nucleotide-binding</keyword>
<proteinExistence type="predicted"/>
<dbReference type="AlphaFoldDB" id="A0A229VZA4"/>
<comment type="caution">
    <text evidence="1">The sequence shown here is derived from an EMBL/GenBank/DDBJ whole genome shotgun (WGS) entry which is preliminary data.</text>
</comment>
<reference evidence="1 2" key="1">
    <citation type="submission" date="2017-05" db="EMBL/GenBank/DDBJ databases">
        <title>Bifidobacterium vansinderenii sp. nov.</title>
        <authorList>
            <person name="Lugli G.A."/>
            <person name="Duranti S."/>
            <person name="Mangifesta M."/>
        </authorList>
    </citation>
    <scope>NUCLEOTIDE SEQUENCE [LARGE SCALE GENOMIC DNA]</scope>
    <source>
        <strain evidence="1 2">Tam10B</strain>
    </source>
</reference>
<dbReference type="Proteomes" id="UP000215433">
    <property type="component" value="Unassembled WGS sequence"/>
</dbReference>
<evidence type="ECO:0000313" key="1">
    <source>
        <dbReference type="EMBL" id="OXN00959.1"/>
    </source>
</evidence>
<keyword evidence="1" id="KW-0067">ATP-binding</keyword>
<dbReference type="InterPro" id="IPR021456">
    <property type="entry name" value="DUF3107"/>
</dbReference>
<keyword evidence="2" id="KW-1185">Reference proteome</keyword>
<dbReference type="OrthoDB" id="3268468at2"/>
<organism evidence="1 2">
    <name type="scientific">Bifidobacterium vansinderenii</name>
    <dbReference type="NCBI Taxonomy" id="1984871"/>
    <lineage>
        <taxon>Bacteria</taxon>
        <taxon>Bacillati</taxon>
        <taxon>Actinomycetota</taxon>
        <taxon>Actinomycetes</taxon>
        <taxon>Bifidobacteriales</taxon>
        <taxon>Bifidobacteriaceae</taxon>
        <taxon>Bifidobacterium</taxon>
    </lineage>
</organism>
<gene>
    <name evidence="1" type="ORF">Tam10B_0916</name>
</gene>
<protein>
    <submittedName>
        <fullName evidence="1">ATP-binding protein</fullName>
    </submittedName>
</protein>
<dbReference type="GO" id="GO:0005524">
    <property type="term" value="F:ATP binding"/>
    <property type="evidence" value="ECO:0007669"/>
    <property type="project" value="UniProtKB-KW"/>
</dbReference>
<evidence type="ECO:0000313" key="2">
    <source>
        <dbReference type="Proteomes" id="UP000215433"/>
    </source>
</evidence>
<sequence length="75" mass="7661">MDVEIGIRNVARAVNFATDKSADEVSDAISKAVADGTVVDLTDTKGRRIVVPGSAIGYAIVGSETTHPVGFGALS</sequence>
<name>A0A229VZA4_9BIFI</name>
<accession>A0A229VZA4</accession>